<name>H1PYI6_9FUSO</name>
<sequence length="247" mass="30279">MMLIEYLIRNPLEINKELEKIDSGIDYKNKYILWLENRFYFKYLSNYLKGELRVLKADGSEIPLKLKISKPFPNKNYSLISRKEGRKTMHGIPLVFDTFEELQEIKKICIDWKLSYDTEIKQPSHDTEVKKYVETRIFYNLEFKKDEKSKFYYLSTIDYNYETLEEEEKIKEYFEKFDDFLHIDFYEDKVEWKQYKGEEIEEATIEKIIMEVNLQSIFQNIEIEKEIVRADIFRKRLLLEPVKWEER</sequence>
<dbReference type="PATRIC" id="fig|457404.5.peg.3545"/>
<keyword evidence="2" id="KW-1185">Reference proteome</keyword>
<dbReference type="HOGENOM" id="CLU_1123268_0_0_0"/>
<evidence type="ECO:0000313" key="1">
    <source>
        <dbReference type="EMBL" id="EHO77175.1"/>
    </source>
</evidence>
<proteinExistence type="predicted"/>
<accession>H1PYI6</accession>
<evidence type="ECO:0000313" key="2">
    <source>
        <dbReference type="Proteomes" id="UP000003233"/>
    </source>
</evidence>
<dbReference type="BioCyc" id="FSP457404-HMP:GTSQ-3534-MONOMER"/>
<dbReference type="AlphaFoldDB" id="H1PYI6"/>
<reference evidence="1 2" key="1">
    <citation type="submission" date="2012-07" db="EMBL/GenBank/DDBJ databases">
        <title>The Genome Sequence of Fusobacterium ulcerans 12_1B.</title>
        <authorList>
            <consortium name="The Broad Institute Genome Sequencing Platform"/>
            <person name="Earl A."/>
            <person name="Ward D."/>
            <person name="Feldgarden M."/>
            <person name="Gevers D."/>
            <person name="Strauss J."/>
            <person name="Ambrose C.E."/>
            <person name="Allen-Vercoe E."/>
            <person name="Walker B."/>
            <person name="Young S.K."/>
            <person name="Zeng Q."/>
            <person name="Gargeya S."/>
            <person name="Fitzgerald M."/>
            <person name="Haas B."/>
            <person name="Abouelleil A."/>
            <person name="Alvarado L."/>
            <person name="Arachchi H.M."/>
            <person name="Berlin A.M."/>
            <person name="Chapman S.B."/>
            <person name="Goldberg J."/>
            <person name="Griggs A."/>
            <person name="Gujja S."/>
            <person name="Hansen M."/>
            <person name="Howarth C."/>
            <person name="Imamovic A."/>
            <person name="Larimer J."/>
            <person name="McCowen C."/>
            <person name="Montmayeur A."/>
            <person name="Murphy C."/>
            <person name="Neiman D."/>
            <person name="Pearson M."/>
            <person name="Priest M."/>
            <person name="Roberts A."/>
            <person name="Saif S."/>
            <person name="Shea T."/>
            <person name="Sisk P."/>
            <person name="Sykes S."/>
            <person name="Wortman J."/>
            <person name="Nusbaum C."/>
            <person name="Birren B."/>
        </authorList>
    </citation>
    <scope>NUCLEOTIDE SEQUENCE [LARGE SCALE GENOMIC DNA]</scope>
    <source>
        <strain evidence="1 2">12_1B</strain>
    </source>
</reference>
<dbReference type="Proteomes" id="UP000003233">
    <property type="component" value="Unassembled WGS sequence"/>
</dbReference>
<organism evidence="1 2">
    <name type="scientific">Fusobacterium ulcerans 12-1B</name>
    <dbReference type="NCBI Taxonomy" id="457404"/>
    <lineage>
        <taxon>Bacteria</taxon>
        <taxon>Fusobacteriati</taxon>
        <taxon>Fusobacteriota</taxon>
        <taxon>Fusobacteriia</taxon>
        <taxon>Fusobacteriales</taxon>
        <taxon>Fusobacteriaceae</taxon>
        <taxon>Fusobacterium</taxon>
    </lineage>
</organism>
<dbReference type="EMBL" id="AGWJ02000035">
    <property type="protein sequence ID" value="EHO77175.1"/>
    <property type="molecule type" value="Genomic_DNA"/>
</dbReference>
<comment type="caution">
    <text evidence="1">The sequence shown here is derived from an EMBL/GenBank/DDBJ whole genome shotgun (WGS) entry which is preliminary data.</text>
</comment>
<dbReference type="RefSeq" id="WP_008699418.1">
    <property type="nucleotide sequence ID" value="NZ_KE161012.1"/>
</dbReference>
<gene>
    <name evidence="1" type="ORF">HMPREF0402_03479</name>
</gene>
<protein>
    <submittedName>
        <fullName evidence="1">Uncharacterized protein</fullName>
    </submittedName>
</protein>